<keyword evidence="8 13" id="KW-0694">RNA-binding</keyword>
<evidence type="ECO:0000313" key="16">
    <source>
        <dbReference type="Proteomes" id="UP000051264"/>
    </source>
</evidence>
<evidence type="ECO:0000256" key="13">
    <source>
        <dbReference type="HAMAP-Rule" id="MF_01480"/>
    </source>
</evidence>
<evidence type="ECO:0000256" key="5">
    <source>
        <dbReference type="ARBA" id="ARBA00022759"/>
    </source>
</evidence>
<reference evidence="15 16" key="1">
    <citation type="journal article" date="2015" name="Genome Announc.">
        <title>Expanding the biotechnology potential of lactobacilli through comparative genomics of 213 strains and associated genera.</title>
        <authorList>
            <person name="Sun Z."/>
            <person name="Harris H.M."/>
            <person name="McCann A."/>
            <person name="Guo C."/>
            <person name="Argimon S."/>
            <person name="Zhang W."/>
            <person name="Yang X."/>
            <person name="Jeffery I.B."/>
            <person name="Cooney J.C."/>
            <person name="Kagawa T.F."/>
            <person name="Liu W."/>
            <person name="Song Y."/>
            <person name="Salvetti E."/>
            <person name="Wrobel A."/>
            <person name="Rasinkangas P."/>
            <person name="Parkhill J."/>
            <person name="Rea M.C."/>
            <person name="O'Sullivan O."/>
            <person name="Ritari J."/>
            <person name="Douillard F.P."/>
            <person name="Paul Ross R."/>
            <person name="Yang R."/>
            <person name="Briner A.E."/>
            <person name="Felis G.E."/>
            <person name="de Vos W.M."/>
            <person name="Barrangou R."/>
            <person name="Klaenhammer T.R."/>
            <person name="Caufield P.W."/>
            <person name="Cui Y."/>
            <person name="Zhang H."/>
            <person name="O'Toole P.W."/>
        </authorList>
    </citation>
    <scope>NUCLEOTIDE SEQUENCE [LARGE SCALE GENOMIC DNA]</scope>
    <source>
        <strain evidence="15 16">DSM 14340</strain>
    </source>
</reference>
<comment type="similarity">
    <text evidence="2">Belongs to the CRISPR-associated protein Cas9 family. Subtype II-A subfamily.</text>
</comment>
<feature type="binding site" evidence="13">
    <location>
        <position position="777"/>
    </location>
    <ligand>
        <name>Mg(2+)</name>
        <dbReference type="ChEBI" id="CHEBI:18420"/>
        <label>1</label>
    </ligand>
</feature>
<evidence type="ECO:0000256" key="9">
    <source>
        <dbReference type="ARBA" id="ARBA00023118"/>
    </source>
</evidence>
<proteinExistence type="inferred from homology"/>
<comment type="function">
    <text evidence="13">CRISPR (clustered regularly interspaced short palindromic repeat) is an adaptive immune system that provides protection against mobile genetic elements (viruses, transposable elements and conjugative plasmids). CRISPR clusters contain spacers, sequences complementary to antecedent mobile elements, and target invading nucleic acids. CRISPR clusters are transcribed and processed into CRISPR RNA (crRNA). In type II CRISPR systems correct processing of pre-crRNA requires a trans-encoded small RNA (tracrRNA), endogenous ribonuclease 3 (rnc) and this protein. The tracrRNA serves as a guide for ribonuclease 3-aided processing of pre-crRNA. Subsequently Cas9/crRNA/tracrRNA endonucleolytically cleaves linear or circular dsDNA target complementary to the spacer; Cas9 is inactive in the absence of the 2 guide RNAs (gRNA). Cas9 recognizes the protospacer adjacent motif (PAM) in the CRISPR repeat sequences to help distinguish self versus nonself, as targets within the bacterial CRISPR locus do not have PAMs. PAM recognition is also required for catalytic activity.</text>
</comment>
<dbReference type="GO" id="GO:0046872">
    <property type="term" value="F:metal ion binding"/>
    <property type="evidence" value="ECO:0007669"/>
    <property type="project" value="UniProtKB-UniRule"/>
</dbReference>
<feature type="binding site" evidence="13">
    <location>
        <position position="773"/>
    </location>
    <ligand>
        <name>Mg(2+)</name>
        <dbReference type="ChEBI" id="CHEBI:18420"/>
        <label>1</label>
    </ligand>
</feature>
<evidence type="ECO:0000256" key="3">
    <source>
        <dbReference type="ARBA" id="ARBA00022722"/>
    </source>
</evidence>
<feature type="binding site" evidence="13">
    <location>
        <position position="10"/>
    </location>
    <ligand>
        <name>Mg(2+)</name>
        <dbReference type="ChEBI" id="CHEBI:18420"/>
        <label>1</label>
    </ligand>
</feature>
<dbReference type="Pfam" id="PF16593">
    <property type="entry name" value="Cas9-BH"/>
    <property type="match status" value="1"/>
</dbReference>
<keyword evidence="7 13" id="KW-0460">Magnesium</keyword>
<evidence type="ECO:0000256" key="10">
    <source>
        <dbReference type="ARBA" id="ARBA00023125"/>
    </source>
</evidence>
<dbReference type="GO" id="GO:0051607">
    <property type="term" value="P:defense response to virus"/>
    <property type="evidence" value="ECO:0007669"/>
    <property type="project" value="UniProtKB-UniRule"/>
</dbReference>
<comment type="subunit">
    <text evidence="12 13">Monomer. Binds crRNA and tracrRNA.</text>
</comment>
<evidence type="ECO:0000313" key="15">
    <source>
        <dbReference type="EMBL" id="KRL59377.1"/>
    </source>
</evidence>
<dbReference type="Pfam" id="PF22702">
    <property type="entry name" value="Cas9_RuvC"/>
    <property type="match status" value="1"/>
</dbReference>
<keyword evidence="6 13" id="KW-0378">Hydrolase</keyword>
<dbReference type="InterPro" id="IPR033114">
    <property type="entry name" value="HNH_CAS9"/>
</dbReference>
<gene>
    <name evidence="13" type="primary">cas9</name>
    <name evidence="15" type="ORF">FC69_GL001629</name>
</gene>
<evidence type="ECO:0000259" key="14">
    <source>
        <dbReference type="PROSITE" id="PS51749"/>
    </source>
</evidence>
<keyword evidence="11" id="KW-0464">Manganese</keyword>
<dbReference type="InterPro" id="IPR032237">
    <property type="entry name" value="Cas9_PI"/>
</dbReference>
<dbReference type="InterPro" id="IPR036397">
    <property type="entry name" value="RNaseH_sf"/>
</dbReference>
<dbReference type="Proteomes" id="UP000051264">
    <property type="component" value="Unassembled WGS sequence"/>
</dbReference>
<comment type="cofactor">
    <cofactor evidence="1 13">
        <name>Mg(2+)</name>
        <dbReference type="ChEBI" id="CHEBI:18420"/>
    </cofactor>
</comment>
<dbReference type="PROSITE" id="PS51749">
    <property type="entry name" value="HNH_CAS9"/>
    <property type="match status" value="1"/>
</dbReference>
<feature type="binding site" evidence="13">
    <location>
        <position position="10"/>
    </location>
    <ligand>
        <name>Mg(2+)</name>
        <dbReference type="ChEBI" id="CHEBI:18420"/>
        <label>2</label>
    </ligand>
</feature>
<dbReference type="Pfam" id="PF16592">
    <property type="entry name" value="Cas9_REC"/>
    <property type="match status" value="1"/>
</dbReference>
<name>A0A0R1RRH5_9LACO</name>
<comment type="domain">
    <text evidence="13">Has 2 endonuclease domains. The discontinuous RuvC-like domain cleaves the target DNA noncomplementary to crRNA while the HNH nuclease domain cleaves the target DNA complementary to crRNA.</text>
</comment>
<dbReference type="STRING" id="1423747.FC69_GL001629"/>
<accession>A0A0R1RRH5</accession>
<evidence type="ECO:0000256" key="12">
    <source>
        <dbReference type="ARBA" id="ARBA00046380"/>
    </source>
</evidence>
<dbReference type="Gene3D" id="1.10.30.50">
    <property type="match status" value="1"/>
</dbReference>
<dbReference type="GO" id="GO:0016787">
    <property type="term" value="F:hydrolase activity"/>
    <property type="evidence" value="ECO:0007669"/>
    <property type="project" value="UniProtKB-KW"/>
</dbReference>
<evidence type="ECO:0000256" key="4">
    <source>
        <dbReference type="ARBA" id="ARBA00022723"/>
    </source>
</evidence>
<evidence type="ECO:0000256" key="8">
    <source>
        <dbReference type="ARBA" id="ARBA00022884"/>
    </source>
</evidence>
<feature type="domain" description="HNH Cas9-type" evidence="14">
    <location>
        <begin position="774"/>
        <end position="934"/>
    </location>
</feature>
<keyword evidence="4 13" id="KW-0479">Metal-binding</keyword>
<dbReference type="eggNOG" id="COG3513">
    <property type="taxonomic scope" value="Bacteria"/>
</dbReference>
<feature type="binding site" evidence="13">
    <location>
        <position position="987"/>
    </location>
    <ligand>
        <name>Mg(2+)</name>
        <dbReference type="ChEBI" id="CHEBI:18420"/>
        <label>2</label>
    </ligand>
</feature>
<dbReference type="NCBIfam" id="TIGR01865">
    <property type="entry name" value="cas_Csn1"/>
    <property type="match status" value="1"/>
</dbReference>
<dbReference type="GO" id="GO:0004519">
    <property type="term" value="F:endonuclease activity"/>
    <property type="evidence" value="ECO:0007669"/>
    <property type="project" value="UniProtKB-UniRule"/>
</dbReference>
<dbReference type="GO" id="GO:0043571">
    <property type="term" value="P:maintenance of CRISPR repeat elements"/>
    <property type="evidence" value="ECO:0007669"/>
    <property type="project" value="UniProtKB-UniRule"/>
</dbReference>
<sequence>MNKRYNIGLDIGTNSIGWSVVNDQSQLVRIKGKLGYGVRLYDEGQTAEDRRLFRTTRRRLKRRKWRLGLLREIFEPYITPQDATFFLRQKQSNLSPKDLQKQQPQIGLFNDRLDSDFHYQYPTIYHLRYALMTEKRQFDLREIYLAMHHIVKYRGHFLNAAAASSFKSGEIDLAKDFAALNQIFGTIFSEVGFSLSESNLDEIKSILLDNNLSASVRQRKALPLIYQTAASKDSEKQYKAIATELLKAILGLKAKFNLITGIEVEDVKAWTLSFNAEDFDAKLSDLNIADNDDAVQIIEILRALYSGVLLTGIVPEGQSISQAMIDKYEAHKAHLIMLRSIREQLSDKENKALEKAYDDYIDHPEDKQHGSREDFYAAITKVLKKDSEDTNIIEILKLIELDQFMPKQRTKDNGAIPHQLHQQELDQIIENQKQYYPWLADINPNEQRQKMAPYKLDELVTFRVPYYVGPMITAEEQFQTSNKKFAWMIRKEPGAITPWNFDQKVDRQASANEFIKRMTTTDTYLLAEDVLPKQSLLYQRFEVLNELNGIKIDDQPITVEQKQAIFNDKFMQQAHVTVKNIQAYLVSEGQYASRPNITGLSDGEKFNSSLSTYHDLKKIFGDMIDDPNKQTDFEKMIEWSTIFEDGKIFADKLREINWLTDEQRQRLSNKRYRGWGQLSTKLLTKIVDQNGQRIIDILWNTNDNFMRIIHSDDFDQAVTQANQMLLADNDTQDVINELYTSPSNKKALRQILLVVADIQKAMKGQAPARILIEFAREKQANPRLSTQRRRQVEQVYQELNNDQLNKELADPQYANLSKDRLFLYFMQGGRDMYTGESLNIDRLSEYDIDHILPQAFIKDNSLDNRVLVSAKMNRSKSDHVPLDFTEERFGQKMRSQWEQMLRAGLLTRRKYNNLTLNPDSLNKYTMSGFINRQLVETRQVIKLATNLLVDQYADEDVQLVTVKSGLTHQMREDFDFPKNRNLNNYHHAFDAYLTAFVGLYLLKKYPKLAHYFVYGQYQQGFKANDQWRNFNFLNGLRQEQQVDAETGELIWQKDHDLAYMNKIYDFKKILVTREVHTNHGALYNQTLYKAKDDKASGQGGRQLIAAKENRPTAIYGGYSGKTVAYMCLVRITEKKGDFYRICGVQTAWVDELEHIEDATIKLQRLTALLTPQFSATKKQKDEVVTVVKPFEVLLPKILINQRFYDGGQELTLASATYKNNAQELVLDKKAVQVLNGQLPKAELEAQATVVYDQILERVQKYFPLYDMNSFREKLFVGRDKFNELPWQDQWENHKLIQVGQKTILDRILIGLHANAAMGDLKALNMSTPFGKLQKSNGISLSPETQIIYQSPTGLFERRVALKDL</sequence>
<evidence type="ECO:0000256" key="7">
    <source>
        <dbReference type="ARBA" id="ARBA00022842"/>
    </source>
</evidence>
<organism evidence="15 16">
    <name type="scientific">Latilactobacillus fuchuensis DSM 14340 = JCM 11249</name>
    <dbReference type="NCBI Taxonomy" id="1423747"/>
    <lineage>
        <taxon>Bacteria</taxon>
        <taxon>Bacillati</taxon>
        <taxon>Bacillota</taxon>
        <taxon>Bacilli</taxon>
        <taxon>Lactobacillales</taxon>
        <taxon>Lactobacillaceae</taxon>
        <taxon>Latilactobacillus</taxon>
    </lineage>
</organism>
<dbReference type="InterPro" id="IPR055228">
    <property type="entry name" value="Cas9_RuvC"/>
</dbReference>
<keyword evidence="9 13" id="KW-0051">Antiviral defense</keyword>
<comment type="caution">
    <text evidence="15">The sequence shown here is derived from an EMBL/GenBank/DDBJ whole genome shotgun (WGS) entry which is preliminary data.</text>
</comment>
<keyword evidence="10 13" id="KW-0238">DNA-binding</keyword>
<evidence type="ECO:0000256" key="11">
    <source>
        <dbReference type="ARBA" id="ARBA00023211"/>
    </source>
</evidence>
<dbReference type="Gene3D" id="3.30.420.10">
    <property type="entry name" value="Ribonuclease H-like superfamily/Ribonuclease H"/>
    <property type="match status" value="1"/>
</dbReference>
<dbReference type="InterPro" id="IPR003615">
    <property type="entry name" value="HNH_nuc"/>
</dbReference>
<dbReference type="PATRIC" id="fig|1423747.3.peg.1657"/>
<dbReference type="RefSeq" id="WP_025083227.1">
    <property type="nucleotide sequence ID" value="NZ_AZEX01000047.1"/>
</dbReference>
<dbReference type="GO" id="GO:0003723">
    <property type="term" value="F:RNA binding"/>
    <property type="evidence" value="ECO:0007669"/>
    <property type="project" value="UniProtKB-UniRule"/>
</dbReference>
<dbReference type="EC" id="3.1.-.-" evidence="13"/>
<dbReference type="Pfam" id="PF16595">
    <property type="entry name" value="Cas9_PI"/>
    <property type="match status" value="1"/>
</dbReference>
<feature type="active site" description="Proton acceptor for HNH nuclease domain" evidence="13">
    <location>
        <position position="850"/>
    </location>
</feature>
<dbReference type="Pfam" id="PF13395">
    <property type="entry name" value="HNH_4"/>
    <property type="match status" value="1"/>
</dbReference>
<keyword evidence="3 13" id="KW-0540">Nuclease</keyword>
<feature type="binding site" evidence="13">
    <location>
        <position position="777"/>
    </location>
    <ligand>
        <name>Mg(2+)</name>
        <dbReference type="ChEBI" id="CHEBI:18420"/>
        <label>2</label>
    </ligand>
</feature>
<evidence type="ECO:0000256" key="1">
    <source>
        <dbReference type="ARBA" id="ARBA00001946"/>
    </source>
</evidence>
<dbReference type="OrthoDB" id="9757607at2"/>
<protein>
    <recommendedName>
        <fullName evidence="13">CRISPR-associated endonuclease Cas9</fullName>
        <ecNumber evidence="13">3.1.-.-</ecNumber>
    </recommendedName>
</protein>
<keyword evidence="5 13" id="KW-0255">Endonuclease</keyword>
<dbReference type="InterPro" id="IPR032239">
    <property type="entry name" value="Cas9-BH"/>
</dbReference>
<dbReference type="InterPro" id="IPR028629">
    <property type="entry name" value="Cas9"/>
</dbReference>
<dbReference type="GO" id="GO:0003677">
    <property type="term" value="F:DNA binding"/>
    <property type="evidence" value="ECO:0007669"/>
    <property type="project" value="UniProtKB-UniRule"/>
</dbReference>
<evidence type="ECO:0000256" key="2">
    <source>
        <dbReference type="ARBA" id="ARBA00005244"/>
    </source>
</evidence>
<feature type="active site" description="For RuvC-like nuclease domain" evidence="13">
    <location>
        <position position="10"/>
    </location>
</feature>
<dbReference type="HAMAP" id="MF_01480">
    <property type="entry name" value="Cas9"/>
    <property type="match status" value="1"/>
</dbReference>
<dbReference type="EMBL" id="AZEX01000047">
    <property type="protein sequence ID" value="KRL59377.1"/>
    <property type="molecule type" value="Genomic_DNA"/>
</dbReference>
<evidence type="ECO:0000256" key="6">
    <source>
        <dbReference type="ARBA" id="ARBA00022801"/>
    </source>
</evidence>
<comment type="similarity">
    <text evidence="13">Belongs to the CRISPR-associated Cas9 family.</text>
</comment>
<dbReference type="InterPro" id="IPR032240">
    <property type="entry name" value="Cas9_REC"/>
</dbReference>